<sequence>METTKSTEELWKDFNNTHDLELKKQLVINYLSIIYEVVNSMTWLKDGVADLDIVRFGVEALSETIDRFTSETGDGFELYAKHRIKCQIIDQLKIIFLNPLSIARGDGPAHLLPIEQYRLINKVISPTTDPITNPEQIVILDTIALFNKEERLIFILYYYEGLTHREISTVLNLTITQVKKVYCDLLSKIEKSLTTAKI</sequence>
<evidence type="ECO:0000259" key="1">
    <source>
        <dbReference type="Pfam" id="PF08281"/>
    </source>
</evidence>
<accession>A0A2M7VFU7</accession>
<name>A0A2M7VFU7_9BACT</name>
<dbReference type="GO" id="GO:0016987">
    <property type="term" value="F:sigma factor activity"/>
    <property type="evidence" value="ECO:0007669"/>
    <property type="project" value="InterPro"/>
</dbReference>
<dbReference type="InterPro" id="IPR013324">
    <property type="entry name" value="RNA_pol_sigma_r3/r4-like"/>
</dbReference>
<dbReference type="EMBL" id="PFPO01000022">
    <property type="protein sequence ID" value="PIZ99542.1"/>
    <property type="molecule type" value="Genomic_DNA"/>
</dbReference>
<proteinExistence type="predicted"/>
<dbReference type="InterPro" id="IPR013249">
    <property type="entry name" value="RNA_pol_sigma70_r4_t2"/>
</dbReference>
<feature type="domain" description="RNA polymerase sigma factor 70 region 4 type 2" evidence="1">
    <location>
        <begin position="146"/>
        <end position="180"/>
    </location>
</feature>
<gene>
    <name evidence="2" type="ORF">COX77_01280</name>
</gene>
<dbReference type="GO" id="GO:0006352">
    <property type="term" value="P:DNA-templated transcription initiation"/>
    <property type="evidence" value="ECO:0007669"/>
    <property type="project" value="InterPro"/>
</dbReference>
<dbReference type="InterPro" id="IPR013325">
    <property type="entry name" value="RNA_pol_sigma_r2"/>
</dbReference>
<dbReference type="GO" id="GO:0003677">
    <property type="term" value="F:DNA binding"/>
    <property type="evidence" value="ECO:0007669"/>
    <property type="project" value="InterPro"/>
</dbReference>
<dbReference type="Pfam" id="PF08281">
    <property type="entry name" value="Sigma70_r4_2"/>
    <property type="match status" value="1"/>
</dbReference>
<dbReference type="Gene3D" id="1.10.1740.10">
    <property type="match status" value="1"/>
</dbReference>
<evidence type="ECO:0000313" key="2">
    <source>
        <dbReference type="EMBL" id="PIZ99542.1"/>
    </source>
</evidence>
<dbReference type="Gene3D" id="1.20.140.160">
    <property type="match status" value="1"/>
</dbReference>
<comment type="caution">
    <text evidence="2">The sequence shown here is derived from an EMBL/GenBank/DDBJ whole genome shotgun (WGS) entry which is preliminary data.</text>
</comment>
<dbReference type="NCBIfam" id="TIGR02937">
    <property type="entry name" value="sigma70-ECF"/>
    <property type="match status" value="1"/>
</dbReference>
<protein>
    <recommendedName>
        <fullName evidence="1">RNA polymerase sigma factor 70 region 4 type 2 domain-containing protein</fullName>
    </recommendedName>
</protein>
<dbReference type="SUPFAM" id="SSF88946">
    <property type="entry name" value="Sigma2 domain of RNA polymerase sigma factors"/>
    <property type="match status" value="1"/>
</dbReference>
<evidence type="ECO:0000313" key="3">
    <source>
        <dbReference type="Proteomes" id="UP000230405"/>
    </source>
</evidence>
<dbReference type="AlphaFoldDB" id="A0A2M7VFU7"/>
<reference evidence="3" key="1">
    <citation type="submission" date="2017-09" db="EMBL/GenBank/DDBJ databases">
        <title>Depth-based differentiation of microbial function through sediment-hosted aquifers and enrichment of novel symbionts in the deep terrestrial subsurface.</title>
        <authorList>
            <person name="Probst A.J."/>
            <person name="Ladd B."/>
            <person name="Jarett J.K."/>
            <person name="Geller-Mcgrath D.E."/>
            <person name="Sieber C.M.K."/>
            <person name="Emerson J.B."/>
            <person name="Anantharaman K."/>
            <person name="Thomas B.C."/>
            <person name="Malmstrom R."/>
            <person name="Stieglmeier M."/>
            <person name="Klingl A."/>
            <person name="Woyke T."/>
            <person name="Ryan C.M."/>
            <person name="Banfield J.F."/>
        </authorList>
    </citation>
    <scope>NUCLEOTIDE SEQUENCE [LARGE SCALE GENOMIC DNA]</scope>
</reference>
<dbReference type="SUPFAM" id="SSF88659">
    <property type="entry name" value="Sigma3 and sigma4 domains of RNA polymerase sigma factors"/>
    <property type="match status" value="1"/>
</dbReference>
<dbReference type="Proteomes" id="UP000230405">
    <property type="component" value="Unassembled WGS sequence"/>
</dbReference>
<dbReference type="InterPro" id="IPR014284">
    <property type="entry name" value="RNA_pol_sigma-70_dom"/>
</dbReference>
<organism evidence="2 3">
    <name type="scientific">Candidatus Komeilibacteria bacterium CG_4_10_14_0_2_um_filter_37_10</name>
    <dbReference type="NCBI Taxonomy" id="1974470"/>
    <lineage>
        <taxon>Bacteria</taxon>
        <taxon>Candidatus Komeiliibacteriota</taxon>
    </lineage>
</organism>